<dbReference type="Gene3D" id="1.25.40.10">
    <property type="entry name" value="Tetratricopeptide repeat domain"/>
    <property type="match status" value="1"/>
</dbReference>
<proteinExistence type="predicted"/>
<dbReference type="InterPro" id="IPR027417">
    <property type="entry name" value="P-loop_NTPase"/>
</dbReference>
<dbReference type="InterPro" id="IPR016032">
    <property type="entry name" value="Sig_transdc_resp-reg_C-effctor"/>
</dbReference>
<name>A0A5D3KKB5_9BRAD</name>
<evidence type="ECO:0000259" key="3">
    <source>
        <dbReference type="PROSITE" id="PS51755"/>
    </source>
</evidence>
<evidence type="ECO:0000256" key="1">
    <source>
        <dbReference type="ARBA" id="ARBA00023125"/>
    </source>
</evidence>
<reference evidence="4 5" key="1">
    <citation type="submission" date="2019-08" db="EMBL/GenBank/DDBJ databases">
        <title>Bradyrhizobium hipponensis sp. nov., a rhizobium isolated from a Lupinus angustifolius root nodule in Tunisia.</title>
        <authorList>
            <person name="Off K."/>
            <person name="Rejili M."/>
            <person name="Mars M."/>
            <person name="Brachmann A."/>
            <person name="Marin M."/>
        </authorList>
    </citation>
    <scope>NUCLEOTIDE SEQUENCE [LARGE SCALE GENOMIC DNA]</scope>
    <source>
        <strain evidence="4 5">CTAW71</strain>
    </source>
</reference>
<sequence length="986" mass="108021">MQALPTSLWSEPGQLATRARNPLRAYPQNRHGRECRMSGRQGTVFSFGPFELSIANRLLTNDTKVVPLGARAMDLLIVLVEQATKVVGRRTLIERVWPERGAEQASLRVHISALRKALDQSDPGRRYIANIPGRGYSFVVPVTSRDSQASENPKGPSRARVPARLMRMLGREDAVAEIQAKLAEQKFVTIVGPGGVGKTTVAVAVVHEMGAVFDGQVLFIDLSALGESSLVAPAIATSLGMSVQTANVVPILIDRLRERPMLVVLDCCEHLIAGAAAVAEELVRRVPTLHLLATSREAMRVEGEHVYELGGLECPPDDSNLSARDVLRYPSVQLLIDRVRAVRSDFELADADAPIAAAICRRLDGIPLAVELAACRVDIFGLGKTASLLDERLNLSWVGRRTAPSRHQTLNATLEWSYDLLGEAEKRILNRLSVFAGGFTFEAAVAVVADEAVDEANVSDCIWELRSKSMIAAQGQDGRLRLLDPTLAFALQRLARSEEQDLFRRRHALYFTDLFRQGAAMDISGWPKALGIEVDNLRAALNWAFSAKGDTRIGVELAAASASAWMGMALLTECVEWMRKAISHLDDMNSGTRQEMVLQSALASCVMFTGGMTEKSYATWAKALLLAEGLNDVDYQMDAVLVLWAHELRVPNYPQAIALADRGGTFSEGTGRIGAIATANYMRGIAYYHVGRIAEAQGLLELSLHRDDEAARQLLIKRFGYDRKVDNLAGLATLAWLRGSPDQARRFNQMAVAEARQSNLTVNLCGALTFAGLIAYFTNPDDGEAEALLDELVTHAGKFALHNYQGLGLGMQALYEVRRGGQISAASAMLDSGLEKLSAARYGIFDWFLQAEFAMCMALAGRSREALDVFERAKIDLDESRWYGPELHRIRGELALSCGEGLAVGRQYFQRAFELANRQASLSWALRAATSLAIAEESTGRKEAARQVLQATCSKFREDFETFDLRLARQALNGSHRRDGIANSVP</sequence>
<dbReference type="InterPro" id="IPR011990">
    <property type="entry name" value="TPR-like_helical_dom_sf"/>
</dbReference>
<dbReference type="Proteomes" id="UP000324758">
    <property type="component" value="Unassembled WGS sequence"/>
</dbReference>
<gene>
    <name evidence="4" type="ORF">FXB40_07460</name>
</gene>
<feature type="domain" description="OmpR/PhoB-type" evidence="3">
    <location>
        <begin position="42"/>
        <end position="140"/>
    </location>
</feature>
<dbReference type="PRINTS" id="PR00364">
    <property type="entry name" value="DISEASERSIST"/>
</dbReference>
<dbReference type="SUPFAM" id="SSF52540">
    <property type="entry name" value="P-loop containing nucleoside triphosphate hydrolases"/>
    <property type="match status" value="1"/>
</dbReference>
<dbReference type="CDD" id="cd00383">
    <property type="entry name" value="trans_reg_C"/>
    <property type="match status" value="1"/>
</dbReference>
<dbReference type="SMART" id="SM00862">
    <property type="entry name" value="Trans_reg_C"/>
    <property type="match status" value="1"/>
</dbReference>
<protein>
    <recommendedName>
        <fullName evidence="3">OmpR/PhoB-type domain-containing protein</fullName>
    </recommendedName>
</protein>
<keyword evidence="5" id="KW-1185">Reference proteome</keyword>
<dbReference type="Gene3D" id="3.40.50.300">
    <property type="entry name" value="P-loop containing nucleotide triphosphate hydrolases"/>
    <property type="match status" value="1"/>
</dbReference>
<dbReference type="OrthoDB" id="4473689at2"/>
<organism evidence="4 5">
    <name type="scientific">Bradyrhizobium rifense</name>
    <dbReference type="NCBI Taxonomy" id="515499"/>
    <lineage>
        <taxon>Bacteria</taxon>
        <taxon>Pseudomonadati</taxon>
        <taxon>Pseudomonadota</taxon>
        <taxon>Alphaproteobacteria</taxon>
        <taxon>Hyphomicrobiales</taxon>
        <taxon>Nitrobacteraceae</taxon>
        <taxon>Bradyrhizobium</taxon>
    </lineage>
</organism>
<dbReference type="GO" id="GO:0043531">
    <property type="term" value="F:ADP binding"/>
    <property type="evidence" value="ECO:0007669"/>
    <property type="project" value="InterPro"/>
</dbReference>
<dbReference type="InterPro" id="IPR036388">
    <property type="entry name" value="WH-like_DNA-bd_sf"/>
</dbReference>
<evidence type="ECO:0000313" key="4">
    <source>
        <dbReference type="EMBL" id="TYL97740.1"/>
    </source>
</evidence>
<dbReference type="Pfam" id="PF00931">
    <property type="entry name" value="NB-ARC"/>
    <property type="match status" value="1"/>
</dbReference>
<evidence type="ECO:0000313" key="5">
    <source>
        <dbReference type="Proteomes" id="UP000324758"/>
    </source>
</evidence>
<dbReference type="AlphaFoldDB" id="A0A5D3KKB5"/>
<dbReference type="InterPro" id="IPR001867">
    <property type="entry name" value="OmpR/PhoB-type_DNA-bd"/>
</dbReference>
<comment type="caution">
    <text evidence="4">The sequence shown here is derived from an EMBL/GenBank/DDBJ whole genome shotgun (WGS) entry which is preliminary data.</text>
</comment>
<keyword evidence="1 2" id="KW-0238">DNA-binding</keyword>
<accession>A0A5D3KKB5</accession>
<dbReference type="GO" id="GO:0006355">
    <property type="term" value="P:regulation of DNA-templated transcription"/>
    <property type="evidence" value="ECO:0007669"/>
    <property type="project" value="InterPro"/>
</dbReference>
<dbReference type="PROSITE" id="PS51755">
    <property type="entry name" value="OMPR_PHOB"/>
    <property type="match status" value="1"/>
</dbReference>
<evidence type="ECO:0000256" key="2">
    <source>
        <dbReference type="PROSITE-ProRule" id="PRU01091"/>
    </source>
</evidence>
<dbReference type="PANTHER" id="PTHR47691">
    <property type="entry name" value="REGULATOR-RELATED"/>
    <property type="match status" value="1"/>
</dbReference>
<dbReference type="GO" id="GO:0003677">
    <property type="term" value="F:DNA binding"/>
    <property type="evidence" value="ECO:0007669"/>
    <property type="project" value="UniProtKB-UniRule"/>
</dbReference>
<dbReference type="Pfam" id="PF00486">
    <property type="entry name" value="Trans_reg_C"/>
    <property type="match status" value="1"/>
</dbReference>
<dbReference type="EMBL" id="VSSS01000014">
    <property type="protein sequence ID" value="TYL97740.1"/>
    <property type="molecule type" value="Genomic_DNA"/>
</dbReference>
<dbReference type="InterPro" id="IPR002182">
    <property type="entry name" value="NB-ARC"/>
</dbReference>
<feature type="DNA-binding region" description="OmpR/PhoB-type" evidence="2">
    <location>
        <begin position="42"/>
        <end position="140"/>
    </location>
</feature>
<dbReference type="GO" id="GO:0000160">
    <property type="term" value="P:phosphorelay signal transduction system"/>
    <property type="evidence" value="ECO:0007669"/>
    <property type="project" value="InterPro"/>
</dbReference>
<dbReference type="Gene3D" id="1.10.10.10">
    <property type="entry name" value="Winged helix-like DNA-binding domain superfamily/Winged helix DNA-binding domain"/>
    <property type="match status" value="1"/>
</dbReference>
<dbReference type="SUPFAM" id="SSF46894">
    <property type="entry name" value="C-terminal effector domain of the bipartite response regulators"/>
    <property type="match status" value="1"/>
</dbReference>
<dbReference type="PANTHER" id="PTHR47691:SF3">
    <property type="entry name" value="HTH-TYPE TRANSCRIPTIONAL REGULATOR RV0890C-RELATED"/>
    <property type="match status" value="1"/>
</dbReference>